<protein>
    <recommendedName>
        <fullName evidence="4">Iron donor protein CyaY</fullName>
    </recommendedName>
</protein>
<organism evidence="3">
    <name type="scientific">marine metagenome</name>
    <dbReference type="NCBI Taxonomy" id="408172"/>
    <lineage>
        <taxon>unclassified sequences</taxon>
        <taxon>metagenomes</taxon>
        <taxon>ecological metagenomes</taxon>
    </lineage>
</organism>
<reference evidence="3" key="1">
    <citation type="submission" date="2018-05" db="EMBL/GenBank/DDBJ databases">
        <authorList>
            <person name="Lanie J.A."/>
            <person name="Ng W.-L."/>
            <person name="Kazmierczak K.M."/>
            <person name="Andrzejewski T.M."/>
            <person name="Davidsen T.M."/>
            <person name="Wayne K.J."/>
            <person name="Tettelin H."/>
            <person name="Glass J.I."/>
            <person name="Rusch D."/>
            <person name="Podicherti R."/>
            <person name="Tsui H.-C.T."/>
            <person name="Winkler M.E."/>
        </authorList>
    </citation>
    <scope>NUCLEOTIDE SEQUENCE</scope>
</reference>
<keyword evidence="2" id="KW-0408">Iron</keyword>
<dbReference type="SUPFAM" id="SSF55387">
    <property type="entry name" value="Frataxin/Nqo15-like"/>
    <property type="match status" value="1"/>
</dbReference>
<dbReference type="SMART" id="SM01219">
    <property type="entry name" value="Frataxin_Cyay"/>
    <property type="match status" value="1"/>
</dbReference>
<proteinExistence type="inferred from homology"/>
<name>A0A381PUX7_9ZZZZ</name>
<dbReference type="AlphaFoldDB" id="A0A381PUX7"/>
<comment type="similarity">
    <text evidence="1">Belongs to the frataxin family.</text>
</comment>
<evidence type="ECO:0000313" key="3">
    <source>
        <dbReference type="EMBL" id="SUZ70845.1"/>
    </source>
</evidence>
<evidence type="ECO:0000256" key="2">
    <source>
        <dbReference type="ARBA" id="ARBA00023004"/>
    </source>
</evidence>
<dbReference type="GO" id="GO:0005737">
    <property type="term" value="C:cytoplasm"/>
    <property type="evidence" value="ECO:0007669"/>
    <property type="project" value="UniProtKB-ARBA"/>
</dbReference>
<accession>A0A381PUX7</accession>
<gene>
    <name evidence="3" type="ORF">METZ01_LOCUS23699</name>
</gene>
<dbReference type="GO" id="GO:0016226">
    <property type="term" value="P:iron-sulfur cluster assembly"/>
    <property type="evidence" value="ECO:0007669"/>
    <property type="project" value="InterPro"/>
</dbReference>
<sequence>MENKEYFARASELFKRVEEKLDEFEDEIDYDPSPDKLLVSFEASGEKIVINTQRAIKEIWLAGNSRAWHFQFQQEKNIWFANAEQEEFYQCLANLISENLGHAVSFS</sequence>
<dbReference type="EMBL" id="UINC01001103">
    <property type="protein sequence ID" value="SUZ70845.1"/>
    <property type="molecule type" value="Genomic_DNA"/>
</dbReference>
<evidence type="ECO:0008006" key="4">
    <source>
        <dbReference type="Google" id="ProtNLM"/>
    </source>
</evidence>
<evidence type="ECO:0000256" key="1">
    <source>
        <dbReference type="ARBA" id="ARBA00008183"/>
    </source>
</evidence>
<dbReference type="InterPro" id="IPR002908">
    <property type="entry name" value="Frataxin/CyaY"/>
</dbReference>
<dbReference type="InterPro" id="IPR036524">
    <property type="entry name" value="Frataxin/CyaY_sf"/>
</dbReference>
<dbReference type="Pfam" id="PF01491">
    <property type="entry name" value="Frataxin_Cyay"/>
    <property type="match status" value="1"/>
</dbReference>
<dbReference type="PROSITE" id="PS50810">
    <property type="entry name" value="FRATAXIN_2"/>
    <property type="match status" value="1"/>
</dbReference>
<dbReference type="GO" id="GO:0008199">
    <property type="term" value="F:ferric iron binding"/>
    <property type="evidence" value="ECO:0007669"/>
    <property type="project" value="InterPro"/>
</dbReference>
<dbReference type="Gene3D" id="3.30.920.10">
    <property type="entry name" value="Frataxin/CyaY"/>
    <property type="match status" value="1"/>
</dbReference>
<dbReference type="NCBIfam" id="TIGR03421">
    <property type="entry name" value="FeS_CyaY"/>
    <property type="match status" value="1"/>
</dbReference>